<gene>
    <name evidence="2" type="ORF">QEZ52_00615</name>
</gene>
<protein>
    <submittedName>
        <fullName evidence="2">DUF1801 domain-containing protein</fullName>
    </submittedName>
</protein>
<dbReference type="Pfam" id="PF08818">
    <property type="entry name" value="DUF1801"/>
    <property type="match status" value="1"/>
</dbReference>
<dbReference type="RefSeq" id="WP_406646991.1">
    <property type="nucleotide sequence ID" value="NZ_CP123584.1"/>
</dbReference>
<name>A0ABZ2XWB8_9RHOB</name>
<dbReference type="EMBL" id="CP123584">
    <property type="protein sequence ID" value="WZK89085.1"/>
    <property type="molecule type" value="Genomic_DNA"/>
</dbReference>
<reference evidence="2 3" key="1">
    <citation type="submission" date="2023-04" db="EMBL/GenBank/DDBJ databases">
        <title>Complete genome sequence of Alisedimentitalea scapharcae.</title>
        <authorList>
            <person name="Rong J.-C."/>
            <person name="Yi M.-L."/>
            <person name="Zhao Q."/>
        </authorList>
    </citation>
    <scope>NUCLEOTIDE SEQUENCE [LARGE SCALE GENOMIC DNA]</scope>
    <source>
        <strain evidence="2 3">KCTC 42119</strain>
    </source>
</reference>
<proteinExistence type="predicted"/>
<dbReference type="InterPro" id="IPR014922">
    <property type="entry name" value="YdhG-like"/>
</dbReference>
<sequence length="137" mass="15347">MKQPFSSDLVQAVFDSSEPEAREGMLALRQLIFETAANLPKVGPVTEALRWGQPSYITEQTKSGTPIRLGVPKTGGFALFVHCQSRVIPEFQQKFPAWDRVEGTRAVLFSKAADIESLRHGWLVERALTYKLTRRSA</sequence>
<dbReference type="Proteomes" id="UP001623232">
    <property type="component" value="Chromosome"/>
</dbReference>
<organism evidence="2 3">
    <name type="scientific">Aliisedimentitalea scapharcae</name>
    <dbReference type="NCBI Taxonomy" id="1524259"/>
    <lineage>
        <taxon>Bacteria</taxon>
        <taxon>Pseudomonadati</taxon>
        <taxon>Pseudomonadota</taxon>
        <taxon>Alphaproteobacteria</taxon>
        <taxon>Rhodobacterales</taxon>
        <taxon>Roseobacteraceae</taxon>
        <taxon>Aliisedimentitalea</taxon>
    </lineage>
</organism>
<evidence type="ECO:0000313" key="2">
    <source>
        <dbReference type="EMBL" id="WZK89085.1"/>
    </source>
</evidence>
<accession>A0ABZ2XWB8</accession>
<feature type="domain" description="YdhG-like" evidence="1">
    <location>
        <begin position="22"/>
        <end position="127"/>
    </location>
</feature>
<evidence type="ECO:0000313" key="3">
    <source>
        <dbReference type="Proteomes" id="UP001623232"/>
    </source>
</evidence>
<keyword evidence="3" id="KW-1185">Reference proteome</keyword>
<evidence type="ECO:0000259" key="1">
    <source>
        <dbReference type="Pfam" id="PF08818"/>
    </source>
</evidence>
<dbReference type="SUPFAM" id="SSF159888">
    <property type="entry name" value="YdhG-like"/>
    <property type="match status" value="1"/>
</dbReference>